<keyword evidence="2" id="KW-1185">Reference proteome</keyword>
<accession>A0A3S5CC21</accession>
<gene>
    <name evidence="1" type="ORF">PXEA_LOCUS2145</name>
</gene>
<name>A0A3S5CC21_9PLAT</name>
<dbReference type="EMBL" id="CAAALY010004554">
    <property type="protein sequence ID" value="VEL08705.1"/>
    <property type="molecule type" value="Genomic_DNA"/>
</dbReference>
<organism evidence="1 2">
    <name type="scientific">Protopolystoma xenopodis</name>
    <dbReference type="NCBI Taxonomy" id="117903"/>
    <lineage>
        <taxon>Eukaryota</taxon>
        <taxon>Metazoa</taxon>
        <taxon>Spiralia</taxon>
        <taxon>Lophotrochozoa</taxon>
        <taxon>Platyhelminthes</taxon>
        <taxon>Monogenea</taxon>
        <taxon>Polyopisthocotylea</taxon>
        <taxon>Polystomatidea</taxon>
        <taxon>Polystomatidae</taxon>
        <taxon>Protopolystoma</taxon>
    </lineage>
</organism>
<evidence type="ECO:0000313" key="2">
    <source>
        <dbReference type="Proteomes" id="UP000784294"/>
    </source>
</evidence>
<sequence length="298" mass="32354">MSTHFRPADPPPLSPLGLVTHCLCRLVSQPFAVSTFFHAPTTATSKALQYQLCALGQEAQGLTLTEETKRQEAAVSSKQTQSNPTKALPISGPILDCGDSVTHGVLINQPGDPLSLLLQPFGQALQNLVEHVQVVAQSRVILIFFLLSSRCLNGRHAAYYALSASQLVCQLFVQALPQLDGMSTNFATLNTVSSSIPLLERLATLLRCVYARPEVPVGHGLPWPTEGSSSLSDEHETMRPILAEQAHTLRYLPTAGIAHDVDEPWIFASCLISAWRGLVSLLFLLLDLIATLERGEFP</sequence>
<comment type="caution">
    <text evidence="1">The sequence shown here is derived from an EMBL/GenBank/DDBJ whole genome shotgun (WGS) entry which is preliminary data.</text>
</comment>
<protein>
    <submittedName>
        <fullName evidence="1">Uncharacterized protein</fullName>
    </submittedName>
</protein>
<proteinExistence type="predicted"/>
<evidence type="ECO:0000313" key="1">
    <source>
        <dbReference type="EMBL" id="VEL08705.1"/>
    </source>
</evidence>
<dbReference type="Proteomes" id="UP000784294">
    <property type="component" value="Unassembled WGS sequence"/>
</dbReference>
<reference evidence="1" key="1">
    <citation type="submission" date="2018-11" db="EMBL/GenBank/DDBJ databases">
        <authorList>
            <consortium name="Pathogen Informatics"/>
        </authorList>
    </citation>
    <scope>NUCLEOTIDE SEQUENCE</scope>
</reference>
<dbReference type="AlphaFoldDB" id="A0A3S5CC21"/>